<protein>
    <submittedName>
        <fullName evidence="2">Uncharacterized protein</fullName>
    </submittedName>
</protein>
<keyword evidence="1" id="KW-1133">Transmembrane helix</keyword>
<keyword evidence="1" id="KW-0472">Membrane</keyword>
<sequence length="177" mass="19956">MVKQLVYLVFAATVVSWFLLLLSKSKPLVSLHSTDAIGVASVIEFWFLLLFEHVVLPNYTAFGIVHFVFLDDLRWLAKIMVALEFACLLECLHDQQLLRCNIGPTHLMVDQVSLHDFFFSFCLLSVKRLFDFAMLVGGGFGEISSREYAIGSHAYVDPLIGLTGLHRNVVCILFISN</sequence>
<gene>
    <name evidence="2" type="ORF">RHSIM_Rhsim08G0150600</name>
</gene>
<dbReference type="AlphaFoldDB" id="A0A834GM01"/>
<dbReference type="Proteomes" id="UP000626092">
    <property type="component" value="Unassembled WGS sequence"/>
</dbReference>
<feature type="transmembrane region" description="Helical" evidence="1">
    <location>
        <begin position="6"/>
        <end position="23"/>
    </location>
</feature>
<reference evidence="2" key="1">
    <citation type="submission" date="2019-11" db="EMBL/GenBank/DDBJ databases">
        <authorList>
            <person name="Liu Y."/>
            <person name="Hou J."/>
            <person name="Li T.-Q."/>
            <person name="Guan C.-H."/>
            <person name="Wu X."/>
            <person name="Wu H.-Z."/>
            <person name="Ling F."/>
            <person name="Zhang R."/>
            <person name="Shi X.-G."/>
            <person name="Ren J.-P."/>
            <person name="Chen E.-F."/>
            <person name="Sun J.-M."/>
        </authorList>
    </citation>
    <scope>NUCLEOTIDE SEQUENCE</scope>
    <source>
        <strain evidence="2">Adult_tree_wgs_1</strain>
        <tissue evidence="2">Leaves</tissue>
    </source>
</reference>
<comment type="caution">
    <text evidence="2">The sequence shown here is derived from an EMBL/GenBank/DDBJ whole genome shotgun (WGS) entry which is preliminary data.</text>
</comment>
<evidence type="ECO:0000256" key="1">
    <source>
        <dbReference type="SAM" id="Phobius"/>
    </source>
</evidence>
<organism evidence="2 3">
    <name type="scientific">Rhododendron simsii</name>
    <name type="common">Sims's rhododendron</name>
    <dbReference type="NCBI Taxonomy" id="118357"/>
    <lineage>
        <taxon>Eukaryota</taxon>
        <taxon>Viridiplantae</taxon>
        <taxon>Streptophyta</taxon>
        <taxon>Embryophyta</taxon>
        <taxon>Tracheophyta</taxon>
        <taxon>Spermatophyta</taxon>
        <taxon>Magnoliopsida</taxon>
        <taxon>eudicotyledons</taxon>
        <taxon>Gunneridae</taxon>
        <taxon>Pentapetalae</taxon>
        <taxon>asterids</taxon>
        <taxon>Ericales</taxon>
        <taxon>Ericaceae</taxon>
        <taxon>Ericoideae</taxon>
        <taxon>Rhodoreae</taxon>
        <taxon>Rhododendron</taxon>
    </lineage>
</organism>
<keyword evidence="3" id="KW-1185">Reference proteome</keyword>
<dbReference type="EMBL" id="WJXA01000008">
    <property type="protein sequence ID" value="KAF7135050.1"/>
    <property type="molecule type" value="Genomic_DNA"/>
</dbReference>
<proteinExistence type="predicted"/>
<evidence type="ECO:0000313" key="3">
    <source>
        <dbReference type="Proteomes" id="UP000626092"/>
    </source>
</evidence>
<dbReference type="OrthoDB" id="10601982at2759"/>
<name>A0A834GM01_RHOSS</name>
<accession>A0A834GM01</accession>
<evidence type="ECO:0000313" key="2">
    <source>
        <dbReference type="EMBL" id="KAF7135050.1"/>
    </source>
</evidence>
<keyword evidence="1" id="KW-0812">Transmembrane</keyword>